<name>D1GF37_9VIRU</name>
<evidence type="ECO:0000313" key="1">
    <source>
        <dbReference type="EMBL" id="ACZ35753.1"/>
    </source>
</evidence>
<dbReference type="RefSeq" id="YP_003331469.1">
    <property type="nucleotide sequence ID" value="NC_013587.1"/>
</dbReference>
<dbReference type="EMBL" id="FJ870915">
    <property type="protein sequence ID" value="ACZ35753.1"/>
    <property type="molecule type" value="Genomic_DNA"/>
</dbReference>
<dbReference type="Proteomes" id="UP000009164">
    <property type="component" value="Segment"/>
</dbReference>
<evidence type="ECO:0000313" key="2">
    <source>
        <dbReference type="Proteomes" id="UP000009164"/>
    </source>
</evidence>
<protein>
    <submittedName>
        <fullName evidence="1">Uncharacterized protein</fullName>
    </submittedName>
</protein>
<proteinExistence type="predicted"/>
<dbReference type="KEGG" id="vg:8676822"/>
<dbReference type="GeneID" id="8676822"/>
<organism evidence="1 2">
    <name type="scientific">Sulfolobus spindle-shaped virus 6</name>
    <dbReference type="NCBI Taxonomy" id="693627"/>
    <lineage>
        <taxon>Viruses</taxon>
        <taxon>Viruses incertae sedis</taxon>
        <taxon>Fuselloviridae</taxon>
        <taxon>Betafusellovirus</taxon>
        <taxon>Betafusellovirus hveragerdiense</taxon>
    </lineage>
</organism>
<sequence length="48" mass="5728">MSEELEYIKQKLDEILDECICSDPEELRELEEILKKIEYVLGYCQMGD</sequence>
<reference evidence="1 2" key="1">
    <citation type="journal article" date="2009" name="Environ. Microbiol.">
        <title>Four newly isolated fuselloviruses from extreme geothermal environments reveal unusual morphologies and a possible interviral recombination mechanism.</title>
        <authorList>
            <person name="Redder P."/>
            <person name="Peng X."/>
            <person name="Brugger K."/>
            <person name="Shah S.A."/>
            <person name="Roesch F."/>
            <person name="Greve B."/>
            <person name="She Q."/>
            <person name="Schleper C."/>
            <person name="Forterre P."/>
            <person name="Garrett R.A."/>
            <person name="Prangishvili D."/>
        </authorList>
    </citation>
    <scope>NUCLEOTIDE SEQUENCE [LARGE SCALE GENOMIC DNA]</scope>
</reference>
<accession>D1GF37</accession>
<keyword evidence="2" id="KW-1185">Reference proteome</keyword>